<evidence type="ECO:0000256" key="3">
    <source>
        <dbReference type="ARBA" id="ARBA00022664"/>
    </source>
</evidence>
<reference evidence="8 9" key="1">
    <citation type="submission" date="2020-11" db="EMBL/GenBank/DDBJ databases">
        <authorList>
            <person name="Wallbank WR R."/>
            <person name="Pardo Diaz C."/>
            <person name="Kozak K."/>
            <person name="Martin S."/>
            <person name="Jiggins C."/>
            <person name="Moest M."/>
            <person name="Warren A I."/>
            <person name="Generalovic N T."/>
            <person name="Byers J.R.P. K."/>
            <person name="Montejo-Kovacevich G."/>
            <person name="Yen C E."/>
        </authorList>
    </citation>
    <scope>NUCLEOTIDE SEQUENCE [LARGE SCALE GENOMIC DNA]</scope>
</reference>
<dbReference type="AlphaFoldDB" id="A0A7R8YQD1"/>
<dbReference type="OrthoDB" id="428895at2759"/>
<dbReference type="InParanoid" id="A0A7R8YQD1"/>
<dbReference type="GO" id="GO:0032797">
    <property type="term" value="C:SMN complex"/>
    <property type="evidence" value="ECO:0007669"/>
    <property type="project" value="UniProtKB-UniRule"/>
</dbReference>
<gene>
    <name evidence="8" type="ORF">HERILL_LOCUS3513</name>
</gene>
<dbReference type="OMA" id="PHKCLLP"/>
<dbReference type="InterPro" id="IPR035426">
    <property type="entry name" value="Gemin2/Brr1"/>
</dbReference>
<dbReference type="InterPro" id="IPR017364">
    <property type="entry name" value="GEMIN2"/>
</dbReference>
<protein>
    <recommendedName>
        <fullName evidence="6 7">Gem-associated protein 2</fullName>
    </recommendedName>
</protein>
<dbReference type="Gene3D" id="1.20.58.1070">
    <property type="match status" value="1"/>
</dbReference>
<name>A0A7R8YQD1_HERIL</name>
<dbReference type="Proteomes" id="UP000594454">
    <property type="component" value="Chromosome 2"/>
</dbReference>
<evidence type="ECO:0000313" key="9">
    <source>
        <dbReference type="Proteomes" id="UP000594454"/>
    </source>
</evidence>
<keyword evidence="3 7" id="KW-0507">mRNA processing</keyword>
<comment type="subunit">
    <text evidence="7">Part of the core SMN complex.</text>
</comment>
<evidence type="ECO:0000256" key="5">
    <source>
        <dbReference type="ARBA" id="ARBA00025758"/>
    </source>
</evidence>
<sequence>MEVESFQKQALVVEMPDEDFDPNIEPTTGEEYLKKVIHERYHCPAVVVKKTGVKRPLAPPSGLQLLLSDQIVDSSEEALRPTPEWKHYQLKDFTKLRNKITNLRRKLAENGFTSEDMAPLTDDEDEWKRFCQTNEPLLRTVLRIDQRSLECLLEFESNWLREYRDEETKLDLLESDRWLGMWIYSTLACLHLPLEPTVFSMLRDIAKSCVLLRNRLSKEQEEDASPLNLFIFLISKYFNQLDLAEFV</sequence>
<dbReference type="FunCoup" id="A0A7R8YQD1">
    <property type="interactions" value="1225"/>
</dbReference>
<evidence type="ECO:0000313" key="8">
    <source>
        <dbReference type="EMBL" id="CAD7080355.1"/>
    </source>
</evidence>
<comment type="similarity">
    <text evidence="5 7">Belongs to the gemin-2 family.</text>
</comment>
<keyword evidence="9" id="KW-1185">Reference proteome</keyword>
<evidence type="ECO:0000256" key="1">
    <source>
        <dbReference type="ARBA" id="ARBA00004496"/>
    </source>
</evidence>
<keyword evidence="2 7" id="KW-0963">Cytoplasm</keyword>
<dbReference type="Pfam" id="PF04938">
    <property type="entry name" value="SIP1"/>
    <property type="match status" value="1"/>
</dbReference>
<dbReference type="PIRSF" id="PIRSF038038">
    <property type="entry name" value="SMN_Gemin2"/>
    <property type="match status" value="1"/>
</dbReference>
<dbReference type="PANTHER" id="PTHR12794">
    <property type="entry name" value="GEMIN2"/>
    <property type="match status" value="1"/>
</dbReference>
<keyword evidence="4 7" id="KW-0508">mRNA splicing</keyword>
<evidence type="ECO:0000256" key="4">
    <source>
        <dbReference type="ARBA" id="ARBA00023187"/>
    </source>
</evidence>
<accession>A0A7R8YQD1</accession>
<evidence type="ECO:0000256" key="6">
    <source>
        <dbReference type="ARBA" id="ARBA00047179"/>
    </source>
</evidence>
<dbReference type="GO" id="GO:0005681">
    <property type="term" value="C:spliceosomal complex"/>
    <property type="evidence" value="ECO:0007669"/>
    <property type="project" value="UniProtKB-UniRule"/>
</dbReference>
<comment type="function">
    <text evidence="7">The SMN complex catalyzes the assembly of small nuclear ribonucleoproteins (snRNPs), the building blocks of the spliceosome, and thereby plays an important role in the splicing of cellular pre-mRNAs.</text>
</comment>
<proteinExistence type="inferred from homology"/>
<evidence type="ECO:0000256" key="2">
    <source>
        <dbReference type="ARBA" id="ARBA00022490"/>
    </source>
</evidence>
<organism evidence="8 9">
    <name type="scientific">Hermetia illucens</name>
    <name type="common">Black soldier fly</name>
    <dbReference type="NCBI Taxonomy" id="343691"/>
    <lineage>
        <taxon>Eukaryota</taxon>
        <taxon>Metazoa</taxon>
        <taxon>Ecdysozoa</taxon>
        <taxon>Arthropoda</taxon>
        <taxon>Hexapoda</taxon>
        <taxon>Insecta</taxon>
        <taxon>Pterygota</taxon>
        <taxon>Neoptera</taxon>
        <taxon>Endopterygota</taxon>
        <taxon>Diptera</taxon>
        <taxon>Brachycera</taxon>
        <taxon>Stratiomyomorpha</taxon>
        <taxon>Stratiomyidae</taxon>
        <taxon>Hermetiinae</taxon>
        <taxon>Hermetia</taxon>
    </lineage>
</organism>
<evidence type="ECO:0000256" key="7">
    <source>
        <dbReference type="PIRNR" id="PIRNR038038"/>
    </source>
</evidence>
<dbReference type="PANTHER" id="PTHR12794:SF0">
    <property type="entry name" value="GEM-ASSOCIATED PROTEIN 2"/>
    <property type="match status" value="1"/>
</dbReference>
<comment type="subcellular location">
    <subcellularLocation>
        <location evidence="1">Cytoplasm</location>
    </subcellularLocation>
</comment>
<dbReference type="GO" id="GO:0000387">
    <property type="term" value="P:spliceosomal snRNP assembly"/>
    <property type="evidence" value="ECO:0007669"/>
    <property type="project" value="UniProtKB-UniRule"/>
</dbReference>
<dbReference type="EMBL" id="LR899010">
    <property type="protein sequence ID" value="CAD7080355.1"/>
    <property type="molecule type" value="Genomic_DNA"/>
</dbReference>
<dbReference type="GO" id="GO:0000245">
    <property type="term" value="P:spliceosomal complex assembly"/>
    <property type="evidence" value="ECO:0007669"/>
    <property type="project" value="UniProtKB-UniRule"/>
</dbReference>